<dbReference type="CDD" id="cd04590">
    <property type="entry name" value="CBS_pair_CorC_HlyC_assoc"/>
    <property type="match status" value="1"/>
</dbReference>
<dbReference type="GO" id="GO:0040018">
    <property type="term" value="P:positive regulation of multicellular organism growth"/>
    <property type="evidence" value="ECO:0007669"/>
    <property type="project" value="UniProtKB-ARBA"/>
</dbReference>
<evidence type="ECO:0000256" key="5">
    <source>
        <dbReference type="ARBA" id="ARBA00022989"/>
    </source>
</evidence>
<dbReference type="GO" id="GO:0008340">
    <property type="term" value="P:determination of adult lifespan"/>
    <property type="evidence" value="ECO:0007669"/>
    <property type="project" value="UniProtKB-ARBA"/>
</dbReference>
<dbReference type="EMBL" id="JTDE01006990">
    <property type="protein sequence ID" value="KAF7241636.1"/>
    <property type="molecule type" value="Genomic_DNA"/>
</dbReference>
<comment type="caution">
    <text evidence="9">The sequence shown here is derived from an EMBL/GenBank/DDBJ whole genome shotgun (WGS) entry which is preliminary data.</text>
</comment>
<dbReference type="GO" id="GO:0010960">
    <property type="term" value="P:magnesium ion homeostasis"/>
    <property type="evidence" value="ECO:0007669"/>
    <property type="project" value="InterPro"/>
</dbReference>
<evidence type="ECO:0000313" key="9">
    <source>
        <dbReference type="EMBL" id="KAF7241636.1"/>
    </source>
</evidence>
<keyword evidence="5" id="KW-1133">Transmembrane helix</keyword>
<proteinExistence type="inferred from homology"/>
<evidence type="ECO:0000259" key="8">
    <source>
        <dbReference type="PROSITE" id="PS51371"/>
    </source>
</evidence>
<dbReference type="PROSITE" id="PS51371">
    <property type="entry name" value="CBS"/>
    <property type="match status" value="1"/>
</dbReference>
<reference evidence="9" key="1">
    <citation type="submission" date="2019-07" db="EMBL/GenBank/DDBJ databases">
        <title>Annotation for the trematode Paragonimus miyazaki's.</title>
        <authorList>
            <person name="Choi Y.-J."/>
        </authorList>
    </citation>
    <scope>NUCLEOTIDE SEQUENCE</scope>
    <source>
        <strain evidence="9">Japan</strain>
    </source>
</reference>
<dbReference type="PANTHER" id="PTHR12064:SF94">
    <property type="entry name" value="UNEXTENDED PROTEIN"/>
    <property type="match status" value="1"/>
</dbReference>
<dbReference type="InterPro" id="IPR000644">
    <property type="entry name" value="CBS_dom"/>
</dbReference>
<keyword evidence="10" id="KW-1185">Reference proteome</keyword>
<evidence type="ECO:0000256" key="1">
    <source>
        <dbReference type="ARBA" id="ARBA00004141"/>
    </source>
</evidence>
<evidence type="ECO:0000256" key="7">
    <source>
        <dbReference type="PROSITE-ProRule" id="PRU00703"/>
    </source>
</evidence>
<dbReference type="GO" id="GO:0005886">
    <property type="term" value="C:plasma membrane"/>
    <property type="evidence" value="ECO:0007669"/>
    <property type="project" value="TreeGrafter"/>
</dbReference>
<evidence type="ECO:0000256" key="4">
    <source>
        <dbReference type="ARBA" id="ARBA00022737"/>
    </source>
</evidence>
<dbReference type="PANTHER" id="PTHR12064">
    <property type="entry name" value="METAL TRANSPORTER CNNM"/>
    <property type="match status" value="1"/>
</dbReference>
<protein>
    <recommendedName>
        <fullName evidence="8">CBS domain-containing protein</fullName>
    </recommendedName>
</protein>
<dbReference type="GO" id="GO:0032026">
    <property type="term" value="P:response to magnesium ion"/>
    <property type="evidence" value="ECO:0007669"/>
    <property type="project" value="UniProtKB-ARBA"/>
</dbReference>
<comment type="subcellular location">
    <subcellularLocation>
        <location evidence="1">Membrane</location>
        <topology evidence="1">Multi-pass membrane protein</topology>
    </subcellularLocation>
</comment>
<evidence type="ECO:0000256" key="2">
    <source>
        <dbReference type="ARBA" id="ARBA00010484"/>
    </source>
</evidence>
<dbReference type="Proteomes" id="UP000822476">
    <property type="component" value="Unassembled WGS sequence"/>
</dbReference>
<keyword evidence="4" id="KW-0677">Repeat</keyword>
<dbReference type="GO" id="GO:1905941">
    <property type="term" value="P:positive regulation of gonad development"/>
    <property type="evidence" value="ECO:0007669"/>
    <property type="project" value="UniProtKB-ARBA"/>
</dbReference>
<dbReference type="Pfam" id="PF25562">
    <property type="entry name" value="CNBH_CNNM2_C"/>
    <property type="match status" value="1"/>
</dbReference>
<dbReference type="FunFam" id="3.10.580.10:FF:000006">
    <property type="entry name" value="DUF21 and CBS domain protein"/>
    <property type="match status" value="1"/>
</dbReference>
<name>A0A8S9YJ97_9TREM</name>
<evidence type="ECO:0000313" key="10">
    <source>
        <dbReference type="Proteomes" id="UP000822476"/>
    </source>
</evidence>
<organism evidence="9 10">
    <name type="scientific">Paragonimus skrjabini miyazakii</name>
    <dbReference type="NCBI Taxonomy" id="59628"/>
    <lineage>
        <taxon>Eukaryota</taxon>
        <taxon>Metazoa</taxon>
        <taxon>Spiralia</taxon>
        <taxon>Lophotrochozoa</taxon>
        <taxon>Platyhelminthes</taxon>
        <taxon>Trematoda</taxon>
        <taxon>Digenea</taxon>
        <taxon>Plagiorchiida</taxon>
        <taxon>Troglotremata</taxon>
        <taxon>Troglotrematidae</taxon>
        <taxon>Paragonimus</taxon>
    </lineage>
</organism>
<dbReference type="OrthoDB" id="5353557at2759"/>
<sequence length="385" mass="43954">MNAKTAEDVMTSIENVYMLPLNAVLDFQTTNDIITHGYTRIPVYEGDRSNICTVLNVKDLAFVEPNDKIPVSTVCKFYNRKFAEVDAGTPLCEILTIFKQGSSHIAVITEASKCDQENGPKARSIGVVTLEDIIEEILQEEIIDETDMITDNVRRQRRKQSNVHTDLYLTINRKSNSRLPPQLKLAALRHITTTVKSFHSRYIHISVVQSFLNGAILKEFDHEPERETNTLYTAGRRADYAILVLQGNLLVEVSEEHLQFEAGAFMFFGETIFTAINRLIPELPESWNLSELLSKVSQEVEFVPDYTVTLQSTLQCLEIKAEHYLMARYLSDCVRREPNPDAMTWLSQSNYFKEAWESRHSTNIGQAFKEKVRSLQLAVKPARED</sequence>
<comment type="similarity">
    <text evidence="2">Belongs to the ACDP family.</text>
</comment>
<dbReference type="GO" id="GO:0022857">
    <property type="term" value="F:transmembrane transporter activity"/>
    <property type="evidence" value="ECO:0007669"/>
    <property type="project" value="TreeGrafter"/>
</dbReference>
<evidence type="ECO:0000256" key="6">
    <source>
        <dbReference type="ARBA" id="ARBA00023136"/>
    </source>
</evidence>
<keyword evidence="6" id="KW-0472">Membrane</keyword>
<dbReference type="AlphaFoldDB" id="A0A8S9YJ97"/>
<dbReference type="Gene3D" id="3.10.580.10">
    <property type="entry name" value="CBS-domain"/>
    <property type="match status" value="1"/>
</dbReference>
<dbReference type="InterPro" id="IPR046342">
    <property type="entry name" value="CBS_dom_sf"/>
</dbReference>
<keyword evidence="3" id="KW-0812">Transmembrane</keyword>
<gene>
    <name evidence="9" type="ORF">EG68_10959</name>
</gene>
<dbReference type="InterPro" id="IPR044751">
    <property type="entry name" value="Ion_transp-like_CBS"/>
</dbReference>
<evidence type="ECO:0000256" key="3">
    <source>
        <dbReference type="ARBA" id="ARBA00022692"/>
    </source>
</evidence>
<dbReference type="InterPro" id="IPR045095">
    <property type="entry name" value="ACDP"/>
</dbReference>
<dbReference type="Pfam" id="PF00571">
    <property type="entry name" value="CBS"/>
    <property type="match status" value="1"/>
</dbReference>
<dbReference type="SUPFAM" id="SSF54631">
    <property type="entry name" value="CBS-domain pair"/>
    <property type="match status" value="1"/>
</dbReference>
<accession>A0A8S9YJ97</accession>
<keyword evidence="7" id="KW-0129">CBS domain</keyword>
<feature type="domain" description="CBS" evidence="8">
    <location>
        <begin position="78"/>
        <end position="145"/>
    </location>
</feature>